<evidence type="ECO:0000256" key="3">
    <source>
        <dbReference type="ARBA" id="ARBA00022777"/>
    </source>
</evidence>
<protein>
    <recommendedName>
        <fullName evidence="7">Adenylate kinase</fullName>
    </recommendedName>
</protein>
<accession>A0ABR1R8C2</accession>
<comment type="caution">
    <text evidence="5">The sequence shown here is derived from an EMBL/GenBank/DDBJ whole genome shotgun (WGS) entry which is preliminary data.</text>
</comment>
<keyword evidence="6" id="KW-1185">Reference proteome</keyword>
<dbReference type="CDD" id="cd01428">
    <property type="entry name" value="ADK"/>
    <property type="match status" value="1"/>
</dbReference>
<keyword evidence="3 4" id="KW-0418">Kinase</keyword>
<dbReference type="EMBL" id="JAQQWI010000018">
    <property type="protein sequence ID" value="KAK8002045.1"/>
    <property type="molecule type" value="Genomic_DNA"/>
</dbReference>
<keyword evidence="2" id="KW-0547">Nucleotide-binding</keyword>
<sequence>MGRISDSSSDFGFTLVFVLGPPGSGKGTLCQRVVAGSRPQSDAAVHPYTHLSLGDHLRELSQQDPWLQEEGSIDYDKICEHIEENKLLPADVLVPVFEHKLGERFATTWLVDGFPRNMETARAFEKALGKPVKVVILGCERATAEARFLQRGRDSADDKERFARRYDEYIENMKAIREHYRDIAETICTDSSLENYLGKFEEVLSSIPDSD</sequence>
<dbReference type="Gene3D" id="3.40.50.300">
    <property type="entry name" value="P-loop containing nucleotide triphosphate hydrolases"/>
    <property type="match status" value="1"/>
</dbReference>
<name>A0ABR1R8C2_9PEZI</name>
<evidence type="ECO:0000313" key="5">
    <source>
        <dbReference type="EMBL" id="KAK8002045.1"/>
    </source>
</evidence>
<proteinExistence type="inferred from homology"/>
<dbReference type="Pfam" id="PF00406">
    <property type="entry name" value="ADK"/>
    <property type="match status" value="1"/>
</dbReference>
<dbReference type="PANTHER" id="PTHR23359">
    <property type="entry name" value="NUCLEOTIDE KINASE"/>
    <property type="match status" value="1"/>
</dbReference>
<dbReference type="Proteomes" id="UP001396898">
    <property type="component" value="Unassembled WGS sequence"/>
</dbReference>
<dbReference type="InterPro" id="IPR027417">
    <property type="entry name" value="P-loop_NTPase"/>
</dbReference>
<evidence type="ECO:0000256" key="4">
    <source>
        <dbReference type="RuleBase" id="RU003330"/>
    </source>
</evidence>
<dbReference type="InterPro" id="IPR000850">
    <property type="entry name" value="Adenylat/UMP-CMP_kin"/>
</dbReference>
<dbReference type="PRINTS" id="PR00094">
    <property type="entry name" value="ADENYLTKNASE"/>
</dbReference>
<organism evidence="5 6">
    <name type="scientific">Apiospora marii</name>
    <dbReference type="NCBI Taxonomy" id="335849"/>
    <lineage>
        <taxon>Eukaryota</taxon>
        <taxon>Fungi</taxon>
        <taxon>Dikarya</taxon>
        <taxon>Ascomycota</taxon>
        <taxon>Pezizomycotina</taxon>
        <taxon>Sordariomycetes</taxon>
        <taxon>Xylariomycetidae</taxon>
        <taxon>Amphisphaeriales</taxon>
        <taxon>Apiosporaceae</taxon>
        <taxon>Apiospora</taxon>
    </lineage>
</organism>
<gene>
    <name evidence="5" type="ORF">PG991_014267</name>
</gene>
<reference evidence="5 6" key="1">
    <citation type="submission" date="2023-01" db="EMBL/GenBank/DDBJ databases">
        <title>Analysis of 21 Apiospora genomes using comparative genomics revels a genus with tremendous synthesis potential of carbohydrate active enzymes and secondary metabolites.</title>
        <authorList>
            <person name="Sorensen T."/>
        </authorList>
    </citation>
    <scope>NUCLEOTIDE SEQUENCE [LARGE SCALE GENOMIC DNA]</scope>
    <source>
        <strain evidence="5 6">CBS 20057</strain>
    </source>
</reference>
<evidence type="ECO:0000313" key="6">
    <source>
        <dbReference type="Proteomes" id="UP001396898"/>
    </source>
</evidence>
<evidence type="ECO:0000256" key="1">
    <source>
        <dbReference type="ARBA" id="ARBA00022679"/>
    </source>
</evidence>
<dbReference type="SUPFAM" id="SSF52540">
    <property type="entry name" value="P-loop containing nucleoside triphosphate hydrolases"/>
    <property type="match status" value="1"/>
</dbReference>
<keyword evidence="1 4" id="KW-0808">Transferase</keyword>
<comment type="similarity">
    <text evidence="4">Belongs to the adenylate kinase family.</text>
</comment>
<evidence type="ECO:0000256" key="2">
    <source>
        <dbReference type="ARBA" id="ARBA00022741"/>
    </source>
</evidence>
<evidence type="ECO:0008006" key="7">
    <source>
        <dbReference type="Google" id="ProtNLM"/>
    </source>
</evidence>